<keyword evidence="4" id="KW-0863">Zinc-finger</keyword>
<name>A0A165TV00_9APHY</name>
<dbReference type="GO" id="GO:0005634">
    <property type="term" value="C:nucleus"/>
    <property type="evidence" value="ECO:0007669"/>
    <property type="project" value="UniProtKB-SubCell"/>
</dbReference>
<feature type="region of interest" description="Disordered" evidence="9">
    <location>
        <begin position="379"/>
        <end position="414"/>
    </location>
</feature>
<evidence type="ECO:0000256" key="5">
    <source>
        <dbReference type="ARBA" id="ARBA00022833"/>
    </source>
</evidence>
<dbReference type="PANTHER" id="PTHR11618">
    <property type="entry name" value="TRANSCRIPTION INITIATION FACTOR IIB-RELATED"/>
    <property type="match status" value="1"/>
</dbReference>
<evidence type="ECO:0008006" key="12">
    <source>
        <dbReference type="Google" id="ProtNLM"/>
    </source>
</evidence>
<dbReference type="InterPro" id="IPR036915">
    <property type="entry name" value="Cyclin-like_sf"/>
</dbReference>
<accession>A0A165TV00</accession>
<evidence type="ECO:0000256" key="9">
    <source>
        <dbReference type="SAM" id="MobiDB-lite"/>
    </source>
</evidence>
<dbReference type="GO" id="GO:0097550">
    <property type="term" value="C:transcription preinitiation complex"/>
    <property type="evidence" value="ECO:0007669"/>
    <property type="project" value="TreeGrafter"/>
</dbReference>
<sequence length="642" mass="70564">MSCGECAECGGPTEWDDDAGSAICIECGTLADATQSVLTTQYDPGSRPTTDTTLSLKGRKGWTFAGQSREASHTRNKLAIHEFIQTLAARLSARGAAERAQTLFDQAMSRGQFRWGRQAKRMVGAAFAVALRESKKSDALRDIAYLLEESPETLGRAFSSLTRLLGMKVAPADPTVHLSALRNHLVSLLQDSPSTFPDKLKVTLLPLLPRAMTIMRTADSLCALLSRIESLIKIPTPPTACAVLMLALEAEIQTSMPHTGVLAHIFGARFNVAKTTVMQRYKVIYDLVEEWIREVPWLDAHERKNGGAGRSKVAKRVVVARGLKDVLQFQEEIWVKKLEAQAMPRLDLEVEGAGADDEEVAERDPDADEQWRYFQDNRRGDSAAGTSFASTHAPRKDVVTSRPPPKKWKSAHEHSVVRASQFLLDPLRCASGTQSTPPRLRKRSGPADLDLLSHILTADASNLPHVFANAPSRLQLLAASRARAESDIPDEELFADGELDGLLRSTEEAGQLRTALGWDVEVEEEVPLEKPQRKRKRGADEGQERIRGTKRIDMDALARLLDPSRDVEAAYALGDNDGLKDDEEEEYAADERGGFGSPSCLGDEEDAYISSRPPLTGGEGETVGEWRPMSPGIGYDDDRYDI</sequence>
<dbReference type="CDD" id="cd00043">
    <property type="entry name" value="CYCLIN_SF"/>
    <property type="match status" value="1"/>
</dbReference>
<organism evidence="10 11">
    <name type="scientific">Daedalea quercina L-15889</name>
    <dbReference type="NCBI Taxonomy" id="1314783"/>
    <lineage>
        <taxon>Eukaryota</taxon>
        <taxon>Fungi</taxon>
        <taxon>Dikarya</taxon>
        <taxon>Basidiomycota</taxon>
        <taxon>Agaricomycotina</taxon>
        <taxon>Agaricomycetes</taxon>
        <taxon>Polyporales</taxon>
        <taxon>Fomitopsis</taxon>
    </lineage>
</organism>
<dbReference type="GO" id="GO:0008270">
    <property type="term" value="F:zinc ion binding"/>
    <property type="evidence" value="ECO:0007669"/>
    <property type="project" value="UniProtKB-KW"/>
</dbReference>
<keyword evidence="3" id="KW-0479">Metal-binding</keyword>
<dbReference type="Gene3D" id="1.10.472.170">
    <property type="match status" value="1"/>
</dbReference>
<dbReference type="GO" id="GO:0070897">
    <property type="term" value="P:transcription preinitiation complex assembly"/>
    <property type="evidence" value="ECO:0007669"/>
    <property type="project" value="InterPro"/>
</dbReference>
<dbReference type="GO" id="GO:0001006">
    <property type="term" value="F:RNA polymerase III type 3 promoter sequence-specific DNA binding"/>
    <property type="evidence" value="ECO:0007669"/>
    <property type="project" value="TreeGrafter"/>
</dbReference>
<evidence type="ECO:0000313" key="10">
    <source>
        <dbReference type="EMBL" id="KZT73993.1"/>
    </source>
</evidence>
<dbReference type="InterPro" id="IPR000812">
    <property type="entry name" value="TFIIB"/>
</dbReference>
<gene>
    <name evidence="10" type="ORF">DAEQUDRAFT_682706</name>
</gene>
<feature type="region of interest" description="Disordered" evidence="9">
    <location>
        <begin position="525"/>
        <end position="549"/>
    </location>
</feature>
<dbReference type="PANTHER" id="PTHR11618:SF4">
    <property type="entry name" value="TRANSCRIPTION FACTOR IIIB 90 KDA SUBUNIT"/>
    <property type="match status" value="1"/>
</dbReference>
<dbReference type="SUPFAM" id="SSF47954">
    <property type="entry name" value="Cyclin-like"/>
    <property type="match status" value="1"/>
</dbReference>
<reference evidence="10 11" key="1">
    <citation type="journal article" date="2016" name="Mol. Biol. Evol.">
        <title>Comparative Genomics of Early-Diverging Mushroom-Forming Fungi Provides Insights into the Origins of Lignocellulose Decay Capabilities.</title>
        <authorList>
            <person name="Nagy L.G."/>
            <person name="Riley R."/>
            <person name="Tritt A."/>
            <person name="Adam C."/>
            <person name="Daum C."/>
            <person name="Floudas D."/>
            <person name="Sun H."/>
            <person name="Yadav J.S."/>
            <person name="Pangilinan J."/>
            <person name="Larsson K.H."/>
            <person name="Matsuura K."/>
            <person name="Barry K."/>
            <person name="Labutti K."/>
            <person name="Kuo R."/>
            <person name="Ohm R.A."/>
            <person name="Bhattacharya S.S."/>
            <person name="Shirouzu T."/>
            <person name="Yoshinaga Y."/>
            <person name="Martin F.M."/>
            <person name="Grigoriev I.V."/>
            <person name="Hibbett D.S."/>
        </authorList>
    </citation>
    <scope>NUCLEOTIDE SEQUENCE [LARGE SCALE GENOMIC DNA]</scope>
    <source>
        <strain evidence="10 11">L-15889</strain>
    </source>
</reference>
<dbReference type="EMBL" id="KV429034">
    <property type="protein sequence ID" value="KZT73993.1"/>
    <property type="molecule type" value="Genomic_DNA"/>
</dbReference>
<keyword evidence="6" id="KW-0805">Transcription regulation</keyword>
<evidence type="ECO:0000256" key="1">
    <source>
        <dbReference type="ARBA" id="ARBA00004123"/>
    </source>
</evidence>
<evidence type="ECO:0000256" key="2">
    <source>
        <dbReference type="ARBA" id="ARBA00010857"/>
    </source>
</evidence>
<evidence type="ECO:0000313" key="11">
    <source>
        <dbReference type="Proteomes" id="UP000076727"/>
    </source>
</evidence>
<dbReference type="STRING" id="1314783.A0A165TV00"/>
<dbReference type="Proteomes" id="UP000076727">
    <property type="component" value="Unassembled WGS sequence"/>
</dbReference>
<evidence type="ECO:0000256" key="7">
    <source>
        <dbReference type="ARBA" id="ARBA00023163"/>
    </source>
</evidence>
<comment type="subcellular location">
    <subcellularLocation>
        <location evidence="1">Nucleus</location>
    </subcellularLocation>
</comment>
<comment type="similarity">
    <text evidence="2">Belongs to the TFIIB family.</text>
</comment>
<protein>
    <recommendedName>
        <fullName evidence="12">TFIIB-type domain-containing protein</fullName>
    </recommendedName>
</protein>
<dbReference type="OrthoDB" id="2527864at2759"/>
<feature type="compositionally biased region" description="Basic and acidic residues" evidence="9">
    <location>
        <begin position="538"/>
        <end position="549"/>
    </location>
</feature>
<keyword evidence="5" id="KW-0862">Zinc</keyword>
<evidence type="ECO:0000256" key="4">
    <source>
        <dbReference type="ARBA" id="ARBA00022771"/>
    </source>
</evidence>
<keyword evidence="11" id="KW-1185">Reference proteome</keyword>
<dbReference type="AlphaFoldDB" id="A0A165TV00"/>
<evidence type="ECO:0000256" key="8">
    <source>
        <dbReference type="ARBA" id="ARBA00023242"/>
    </source>
</evidence>
<keyword evidence="7" id="KW-0804">Transcription</keyword>
<dbReference type="GO" id="GO:0000995">
    <property type="term" value="F:RNA polymerase III general transcription initiation factor activity"/>
    <property type="evidence" value="ECO:0007669"/>
    <property type="project" value="TreeGrafter"/>
</dbReference>
<evidence type="ECO:0000256" key="3">
    <source>
        <dbReference type="ARBA" id="ARBA00022723"/>
    </source>
</evidence>
<proteinExistence type="inferred from homology"/>
<evidence type="ECO:0000256" key="6">
    <source>
        <dbReference type="ARBA" id="ARBA00023015"/>
    </source>
</evidence>
<feature type="region of interest" description="Disordered" evidence="9">
    <location>
        <begin position="572"/>
        <end position="642"/>
    </location>
</feature>
<keyword evidence="8" id="KW-0539">Nucleus</keyword>
<dbReference type="GO" id="GO:0000126">
    <property type="term" value="C:transcription factor TFIIIB complex"/>
    <property type="evidence" value="ECO:0007669"/>
    <property type="project" value="TreeGrafter"/>
</dbReference>